<dbReference type="InterPro" id="IPR010099">
    <property type="entry name" value="SDR39U1"/>
</dbReference>
<dbReference type="RefSeq" id="WP_091968641.1">
    <property type="nucleotide sequence ID" value="NZ_FOGZ01000007.1"/>
</dbReference>
<dbReference type="SUPFAM" id="SSF51735">
    <property type="entry name" value="NAD(P)-binding Rossmann-fold domains"/>
    <property type="match status" value="1"/>
</dbReference>
<dbReference type="InterPro" id="IPR036291">
    <property type="entry name" value="NAD(P)-bd_dom_sf"/>
</dbReference>
<accession>A0A1H9RIK4</accession>
<dbReference type="Pfam" id="PF08338">
    <property type="entry name" value="DUF1731"/>
    <property type="match status" value="1"/>
</dbReference>
<sequence length="297" mass="31806">MRVVVSGATGLIGGALVPALQRSGHEVVRLVRHEPRHDGERQWAPGCEPLAPSVIADADAVVNLSGSPIARLPWTSSRRAEILGSRIDTTASLVAALRQLARDGSGPRTLINASAVGYYGDRPGVVLYESESMGAGFLAKVARRWEETANAAPESVRVVTIRTGIVLAPQGTAAILRFMTALGVAGPLGTGRQIWPWISLRDEVGAIVHLLGSQLRGPVNLAAPARSSSAELGRELARQMRRPYRLTVPRPLLAAALGDAARELLLADQHVVPDRLLQDGYRFHDVTLHDSIAQTHR</sequence>
<dbReference type="Pfam" id="PF01370">
    <property type="entry name" value="Epimerase"/>
    <property type="match status" value="1"/>
</dbReference>
<gene>
    <name evidence="4" type="ORF">SAMN05443377_10797</name>
</gene>
<evidence type="ECO:0000259" key="3">
    <source>
        <dbReference type="Pfam" id="PF08338"/>
    </source>
</evidence>
<proteinExistence type="inferred from homology"/>
<organism evidence="4 5">
    <name type="scientific">Propionibacterium cyclohexanicum</name>
    <dbReference type="NCBI Taxonomy" id="64702"/>
    <lineage>
        <taxon>Bacteria</taxon>
        <taxon>Bacillati</taxon>
        <taxon>Actinomycetota</taxon>
        <taxon>Actinomycetes</taxon>
        <taxon>Propionibacteriales</taxon>
        <taxon>Propionibacteriaceae</taxon>
        <taxon>Propionibacterium</taxon>
    </lineage>
</organism>
<feature type="domain" description="DUF1731" evidence="3">
    <location>
        <begin position="248"/>
        <end position="292"/>
    </location>
</feature>
<evidence type="ECO:0008006" key="6">
    <source>
        <dbReference type="Google" id="ProtNLM"/>
    </source>
</evidence>
<evidence type="ECO:0000259" key="2">
    <source>
        <dbReference type="Pfam" id="PF01370"/>
    </source>
</evidence>
<dbReference type="STRING" id="64702.SAMN05443377_10797"/>
<evidence type="ECO:0000313" key="4">
    <source>
        <dbReference type="EMBL" id="SER72447.1"/>
    </source>
</evidence>
<evidence type="ECO:0000313" key="5">
    <source>
        <dbReference type="Proteomes" id="UP000198815"/>
    </source>
</evidence>
<feature type="domain" description="NAD-dependent epimerase/dehydratase" evidence="2">
    <location>
        <begin position="3"/>
        <end position="213"/>
    </location>
</feature>
<dbReference type="PANTHER" id="PTHR11092">
    <property type="entry name" value="SUGAR NUCLEOTIDE EPIMERASE RELATED"/>
    <property type="match status" value="1"/>
</dbReference>
<dbReference type="OrthoDB" id="9801773at2"/>
<dbReference type="NCBIfam" id="TIGR01777">
    <property type="entry name" value="yfcH"/>
    <property type="match status" value="1"/>
</dbReference>
<name>A0A1H9RIK4_9ACTN</name>
<protein>
    <recommendedName>
        <fullName evidence="6">TIGR01777 family protein</fullName>
    </recommendedName>
</protein>
<dbReference type="InterPro" id="IPR001509">
    <property type="entry name" value="Epimerase_deHydtase"/>
</dbReference>
<comment type="similarity">
    <text evidence="1">Belongs to the NAD(P)-dependent epimerase/dehydratase family. SDR39U1 subfamily.</text>
</comment>
<dbReference type="EMBL" id="FOGZ01000007">
    <property type="protein sequence ID" value="SER72447.1"/>
    <property type="molecule type" value="Genomic_DNA"/>
</dbReference>
<dbReference type="Proteomes" id="UP000198815">
    <property type="component" value="Unassembled WGS sequence"/>
</dbReference>
<dbReference type="PANTHER" id="PTHR11092:SF0">
    <property type="entry name" value="EPIMERASE FAMILY PROTEIN SDR39U1"/>
    <property type="match status" value="1"/>
</dbReference>
<dbReference type="InterPro" id="IPR013549">
    <property type="entry name" value="DUF1731"/>
</dbReference>
<keyword evidence="5" id="KW-1185">Reference proteome</keyword>
<dbReference type="Gene3D" id="3.40.50.720">
    <property type="entry name" value="NAD(P)-binding Rossmann-like Domain"/>
    <property type="match status" value="1"/>
</dbReference>
<evidence type="ECO:0000256" key="1">
    <source>
        <dbReference type="ARBA" id="ARBA00009353"/>
    </source>
</evidence>
<dbReference type="AlphaFoldDB" id="A0A1H9RIK4"/>
<reference evidence="4 5" key="1">
    <citation type="submission" date="2016-10" db="EMBL/GenBank/DDBJ databases">
        <authorList>
            <person name="de Groot N.N."/>
        </authorList>
    </citation>
    <scope>NUCLEOTIDE SEQUENCE [LARGE SCALE GENOMIC DNA]</scope>
    <source>
        <strain evidence="4 5">DSM 16859</strain>
    </source>
</reference>